<dbReference type="EMBL" id="JANHOG010001054">
    <property type="protein sequence ID" value="KAJ3545523.1"/>
    <property type="molecule type" value="Genomic_DNA"/>
</dbReference>
<reference evidence="1" key="1">
    <citation type="submission" date="2022-07" db="EMBL/GenBank/DDBJ databases">
        <title>Genome Sequence of Phlebia brevispora.</title>
        <authorList>
            <person name="Buettner E."/>
        </authorList>
    </citation>
    <scope>NUCLEOTIDE SEQUENCE</scope>
    <source>
        <strain evidence="1">MPL23</strain>
    </source>
</reference>
<gene>
    <name evidence="1" type="ORF">NM688_g5615</name>
</gene>
<name>A0ACC1SSC2_9APHY</name>
<evidence type="ECO:0000313" key="1">
    <source>
        <dbReference type="EMBL" id="KAJ3545523.1"/>
    </source>
</evidence>
<organism evidence="1 2">
    <name type="scientific">Phlebia brevispora</name>
    <dbReference type="NCBI Taxonomy" id="194682"/>
    <lineage>
        <taxon>Eukaryota</taxon>
        <taxon>Fungi</taxon>
        <taxon>Dikarya</taxon>
        <taxon>Basidiomycota</taxon>
        <taxon>Agaricomycotina</taxon>
        <taxon>Agaricomycetes</taxon>
        <taxon>Polyporales</taxon>
        <taxon>Meruliaceae</taxon>
        <taxon>Phlebia</taxon>
    </lineage>
</organism>
<comment type="caution">
    <text evidence="1">The sequence shown here is derived from an EMBL/GenBank/DDBJ whole genome shotgun (WGS) entry which is preliminary data.</text>
</comment>
<dbReference type="Proteomes" id="UP001148662">
    <property type="component" value="Unassembled WGS sequence"/>
</dbReference>
<evidence type="ECO:0000313" key="2">
    <source>
        <dbReference type="Proteomes" id="UP001148662"/>
    </source>
</evidence>
<protein>
    <submittedName>
        <fullName evidence="1">Uncharacterized protein</fullName>
    </submittedName>
</protein>
<keyword evidence="2" id="KW-1185">Reference proteome</keyword>
<accession>A0ACC1SSC2</accession>
<sequence>MLNNSDCERESPVSQNSASTKGLFADKALRRSDRPVMEHLEPRENDLCCQYLITSSPAADRESSHTHVPPSLGDDGADGEDAQHQALGACLSYDDAAYAILMRCQPRATEGPSASEKLSNSKIYPVVEGQFPRGGAPRRRNSGSSFAEAEYRASRQETLRRRREHAASPIAKDAPAGQEFCAAMADILPPADDREAGEGGSRCQHQNTNSQQSHNETLSTVVGNQGSRGEIPQCQDPGEYSLHYRIAYTTRAQGLTSSFVESRFTNGEGIIEGVFPSANSRNSIESEWRCRYLAGQESAPVLNPSIFRDMHVHPSQTDFWTRRLYEGQRARITAEPREVTIYSDEELHDSVVLEVPVQVKHTTTNPVISSSLASVPCVELGVDGLLKELNQLSRTSYSKDEPGLLPILQQCIGLRYDFGTAFGRLRRSWFDGDFTTLPQRLEKYQDEDTHIRGEALDRARMVVKSLVPPRRVWDLYSNRIVPVWALGGLRHVEHIVSETQLAPRQVDERHDPGFIRIWGISHSWVDDRERHNVDTPINEHEWLVPIPRTVTLDRIRVELLNLGAEYVWLDVLCLRQQDSSKAENEALREEEWQLDVPTIGSIYRNNSYVVTYFEGLGRPFHLSDIRGDRHWINRTWTLQEASRRTYVGGLTPSSPFPPPSWDLDGDVKQFYIGLGAMIEGTNPEREMFAHVELCAMTDLVAKRKSSFRMDKVAGLAYRLYSKDVPAYCRGKDEEEDVERVWCHLASMMDERCQLQLVLKYPTPGDGERTWRPTWRQLTSGETSLPHVEEVVGDPVYVGATMQEDGSIELPALVLDNCIIRNLNAPDGTGCCRRGVLSLAGNGKSSGPSLELRVTAHHQHPISDKQKYVLVAPRPNEWLLSSRRYIHKDWMIGRYDENSRRIKKVSVLELDGDDGRLKDDLLGLRELGLLGECKVTLL</sequence>
<proteinExistence type="predicted"/>